<gene>
    <name evidence="2" type="ORF">AAFP95_15345</name>
</gene>
<proteinExistence type="predicted"/>
<evidence type="ECO:0000313" key="3">
    <source>
        <dbReference type="Proteomes" id="UP001463665"/>
    </source>
</evidence>
<keyword evidence="3" id="KW-1185">Reference proteome</keyword>
<evidence type="ECO:0000256" key="1">
    <source>
        <dbReference type="SAM" id="Phobius"/>
    </source>
</evidence>
<accession>A0AAU6WKS5</accession>
<reference evidence="2 3" key="1">
    <citation type="submission" date="2024-04" db="EMBL/GenBank/DDBJ databases">
        <title>Genome sequencing and assembly of rice foliar adapted Chryseobacterium endophyticum OsEnb-ALM-A6.</title>
        <authorList>
            <person name="Kumar S."/>
            <person name="Javed M."/>
            <person name="Chouhan V."/>
            <person name="Charishma K."/>
            <person name="Patel A."/>
            <person name="Kumar M."/>
            <person name="Sahu K.P."/>
            <person name="Kumar A."/>
        </authorList>
    </citation>
    <scope>NUCLEOTIDE SEQUENCE [LARGE SCALE GENOMIC DNA]</scope>
    <source>
        <strain evidence="2 3">OsEnb-ALM-A6</strain>
    </source>
</reference>
<keyword evidence="1" id="KW-1133">Transmembrane helix</keyword>
<dbReference type="EMBL" id="CP154834">
    <property type="protein sequence ID" value="XAO73163.1"/>
    <property type="molecule type" value="Genomic_DNA"/>
</dbReference>
<protein>
    <submittedName>
        <fullName evidence="2">Uncharacterized protein</fullName>
    </submittedName>
</protein>
<evidence type="ECO:0000313" key="2">
    <source>
        <dbReference type="EMBL" id="XAO73163.1"/>
    </source>
</evidence>
<keyword evidence="1" id="KW-0472">Membrane</keyword>
<feature type="transmembrane region" description="Helical" evidence="1">
    <location>
        <begin position="12"/>
        <end position="30"/>
    </location>
</feature>
<name>A0AAU6WKS5_9FLAO</name>
<feature type="transmembrane region" description="Helical" evidence="1">
    <location>
        <begin position="67"/>
        <end position="88"/>
    </location>
</feature>
<dbReference type="AlphaFoldDB" id="A0AAU6WKS5"/>
<feature type="transmembrane region" description="Helical" evidence="1">
    <location>
        <begin position="42"/>
        <end position="60"/>
    </location>
</feature>
<dbReference type="Proteomes" id="UP001463665">
    <property type="component" value="Chromosome"/>
</dbReference>
<sequence>MRNKINKIASYLSVIACAGFFFILIKALLFDEFSLSEIAVTPVVLGIILVIDLIVSYLILRQKINSNIFILVFQCLLIACCLYLIYYYNSGRSAKVEHVITP</sequence>
<dbReference type="RefSeq" id="WP_294198096.1">
    <property type="nucleotide sequence ID" value="NZ_CP154834.1"/>
</dbReference>
<keyword evidence="1" id="KW-0812">Transmembrane</keyword>
<organism evidence="2 3">
    <name type="scientific">Chryseobacterium endophyticum</name>
    <dbReference type="NCBI Taxonomy" id="1854762"/>
    <lineage>
        <taxon>Bacteria</taxon>
        <taxon>Pseudomonadati</taxon>
        <taxon>Bacteroidota</taxon>
        <taxon>Flavobacteriia</taxon>
        <taxon>Flavobacteriales</taxon>
        <taxon>Weeksellaceae</taxon>
        <taxon>Chryseobacterium group</taxon>
        <taxon>Chryseobacterium</taxon>
    </lineage>
</organism>